<gene>
    <name evidence="1" type="ORF">GLOINDRAFT_9114</name>
</gene>
<accession>U9SV38</accession>
<name>U9SV38_RHIID</name>
<protein>
    <submittedName>
        <fullName evidence="1">Uncharacterized protein</fullName>
    </submittedName>
</protein>
<dbReference type="HOGENOM" id="CLU_2278950_0_0_1"/>
<evidence type="ECO:0000313" key="1">
    <source>
        <dbReference type="EMBL" id="ERZ99823.1"/>
    </source>
</evidence>
<reference evidence="1" key="1">
    <citation type="submission" date="2013-07" db="EMBL/GenBank/DDBJ databases">
        <title>The genome of an arbuscular mycorrhizal fungus provides insights into the evolution of the oldest plant symbiosis.</title>
        <authorList>
            <consortium name="DOE Joint Genome Institute"/>
            <person name="Tisserant E."/>
            <person name="Malbreil M."/>
            <person name="Kuo A."/>
            <person name="Kohler A."/>
            <person name="Symeonidi A."/>
            <person name="Balestrini R."/>
            <person name="Charron P."/>
            <person name="Duensing N."/>
            <person name="Frei-dit-Frey N."/>
            <person name="Gianinazzi-Pearson V."/>
            <person name="Gilbert B."/>
            <person name="Handa Y."/>
            <person name="Hijri M."/>
            <person name="Kaul R."/>
            <person name="Kawaguchi M."/>
            <person name="Krajinski F."/>
            <person name="Lammers P."/>
            <person name="Lapierre D."/>
            <person name="Masclaux F.G."/>
            <person name="Murat C."/>
            <person name="Morin E."/>
            <person name="Ndikumana S."/>
            <person name="Pagni M."/>
            <person name="Petitpierre D."/>
            <person name="Requena N."/>
            <person name="Rosikiewicz P."/>
            <person name="Riley R."/>
            <person name="Saito K."/>
            <person name="San Clemente H."/>
            <person name="Shapiro H."/>
            <person name="van Tuinen D."/>
            <person name="Becard G."/>
            <person name="Bonfante P."/>
            <person name="Paszkowski U."/>
            <person name="Shachar-Hill Y."/>
            <person name="Young J.P."/>
            <person name="Sanders I.R."/>
            <person name="Henrissat B."/>
            <person name="Rensing S.A."/>
            <person name="Grigoriev I.V."/>
            <person name="Corradi N."/>
            <person name="Roux C."/>
            <person name="Martin F."/>
        </authorList>
    </citation>
    <scope>NUCLEOTIDE SEQUENCE</scope>
    <source>
        <strain evidence="1">DAOM 197198</strain>
    </source>
</reference>
<dbReference type="AlphaFoldDB" id="U9SV38"/>
<dbReference type="EMBL" id="KI297664">
    <property type="protein sequence ID" value="ERZ99823.1"/>
    <property type="molecule type" value="Genomic_DNA"/>
</dbReference>
<proteinExistence type="predicted"/>
<sequence>MFTLCLVCKTSMADRMAPSSARVNEGHSVIELLHSSITSSLSFSITQPVPICFVKVFEFALNRVVNEPLVYMLIMSVELNSDLKRCNIDVCYITASLFNNVF</sequence>
<organism evidence="1">
    <name type="scientific">Rhizophagus irregularis (strain DAOM 181602 / DAOM 197198 / MUCL 43194)</name>
    <name type="common">Arbuscular mycorrhizal fungus</name>
    <name type="synonym">Glomus intraradices</name>
    <dbReference type="NCBI Taxonomy" id="747089"/>
    <lineage>
        <taxon>Eukaryota</taxon>
        <taxon>Fungi</taxon>
        <taxon>Fungi incertae sedis</taxon>
        <taxon>Mucoromycota</taxon>
        <taxon>Glomeromycotina</taxon>
        <taxon>Glomeromycetes</taxon>
        <taxon>Glomerales</taxon>
        <taxon>Glomeraceae</taxon>
        <taxon>Rhizophagus</taxon>
    </lineage>
</organism>